<dbReference type="GO" id="GO:0005886">
    <property type="term" value="C:plasma membrane"/>
    <property type="evidence" value="ECO:0007669"/>
    <property type="project" value="TreeGrafter"/>
</dbReference>
<reference evidence="4" key="1">
    <citation type="journal article" date="2019" name="Gigascience">
        <title>De novo genome assembly of the endangered Acer yangbiense, a plant species with extremely small populations endemic to Yunnan Province, China.</title>
        <authorList>
            <person name="Yang J."/>
            <person name="Wariss H.M."/>
            <person name="Tao L."/>
            <person name="Zhang R."/>
            <person name="Yun Q."/>
            <person name="Hollingsworth P."/>
            <person name="Dao Z."/>
            <person name="Luo G."/>
            <person name="Guo H."/>
            <person name="Ma Y."/>
            <person name="Sun W."/>
        </authorList>
    </citation>
    <scope>NUCLEOTIDE SEQUENCE [LARGE SCALE GENOMIC DNA]</scope>
    <source>
        <strain evidence="4">cv. Malutang</strain>
    </source>
</reference>
<evidence type="ECO:0008006" key="5">
    <source>
        <dbReference type="Google" id="ProtNLM"/>
    </source>
</evidence>
<comment type="caution">
    <text evidence="3">The sequence shown here is derived from an EMBL/GenBank/DDBJ whole genome shotgun (WGS) entry which is preliminary data.</text>
</comment>
<evidence type="ECO:0000313" key="4">
    <source>
        <dbReference type="Proteomes" id="UP000323000"/>
    </source>
</evidence>
<dbReference type="Proteomes" id="UP000323000">
    <property type="component" value="Chromosome 3"/>
</dbReference>
<accession>A0A5C7I8M0</accession>
<organism evidence="3 4">
    <name type="scientific">Acer yangbiense</name>
    <dbReference type="NCBI Taxonomy" id="1000413"/>
    <lineage>
        <taxon>Eukaryota</taxon>
        <taxon>Viridiplantae</taxon>
        <taxon>Streptophyta</taxon>
        <taxon>Embryophyta</taxon>
        <taxon>Tracheophyta</taxon>
        <taxon>Spermatophyta</taxon>
        <taxon>Magnoliopsida</taxon>
        <taxon>eudicotyledons</taxon>
        <taxon>Gunneridae</taxon>
        <taxon>Pentapetalae</taxon>
        <taxon>rosids</taxon>
        <taxon>malvids</taxon>
        <taxon>Sapindales</taxon>
        <taxon>Sapindaceae</taxon>
        <taxon>Hippocastanoideae</taxon>
        <taxon>Acereae</taxon>
        <taxon>Acer</taxon>
    </lineage>
</organism>
<evidence type="ECO:0000256" key="2">
    <source>
        <dbReference type="SAM" id="Phobius"/>
    </source>
</evidence>
<keyword evidence="2" id="KW-0472">Membrane</keyword>
<protein>
    <recommendedName>
        <fullName evidence="5">Reverse transcriptase zinc-binding domain-containing protein</fullName>
    </recommendedName>
</protein>
<keyword evidence="2" id="KW-1133">Transmembrane helix</keyword>
<name>A0A5C7I8M0_9ROSI</name>
<feature type="transmembrane region" description="Helical" evidence="2">
    <location>
        <begin position="258"/>
        <end position="281"/>
    </location>
</feature>
<evidence type="ECO:0000313" key="3">
    <source>
        <dbReference type="EMBL" id="TXG65923.1"/>
    </source>
</evidence>
<keyword evidence="1" id="KW-0460">Magnesium</keyword>
<dbReference type="AlphaFoldDB" id="A0A5C7I8M0"/>
<keyword evidence="4" id="KW-1185">Reference proteome</keyword>
<sequence length="319" mass="36407">MGLRRRIGDGKSTFIYRDRWVPRLSTFKVSSPPVFDENSTVDLLLRDRGSWDIPLVRQSFFEEEAEAILSLPLSNSGLDDSFLWHFGKFGDYSVKSGYWNESVLHALWQCPSLKGLRYNTCISFLGKSWGSASFFDFVLACKDNVSLPDIELLCGMWWRIWYRRNQLVHSSVLLPESDIYEWARDFIGDFWQANQQSIGGSSRQSGVASWEAPAVGVYKINTDAALCAQKGVYRNTRSPNKLTRHKERSPHTYVKYDWWYDGGSIIVAGFLVAIVSAVSNFKQKIQFERLSNVSSDIEVEVVRDGRLRPVSIFDIVAGL</sequence>
<dbReference type="PANTHER" id="PTHR24093">
    <property type="entry name" value="CATION TRANSPORTING ATPASE"/>
    <property type="match status" value="1"/>
</dbReference>
<keyword evidence="2" id="KW-0812">Transmembrane</keyword>
<dbReference type="PANTHER" id="PTHR24093:SF509">
    <property type="entry name" value="CALCIUM-TRANSPORTING ATPASE"/>
    <property type="match status" value="1"/>
</dbReference>
<dbReference type="GO" id="GO:0005388">
    <property type="term" value="F:P-type calcium transporter activity"/>
    <property type="evidence" value="ECO:0007669"/>
    <property type="project" value="TreeGrafter"/>
</dbReference>
<proteinExistence type="predicted"/>
<evidence type="ECO:0000256" key="1">
    <source>
        <dbReference type="ARBA" id="ARBA00022842"/>
    </source>
</evidence>
<dbReference type="OrthoDB" id="1748554at2759"/>
<gene>
    <name evidence="3" type="ORF">EZV62_007198</name>
</gene>
<dbReference type="EMBL" id="VAHF01000003">
    <property type="protein sequence ID" value="TXG65923.1"/>
    <property type="molecule type" value="Genomic_DNA"/>
</dbReference>